<dbReference type="STRING" id="1935.B1H20_21390"/>
<dbReference type="OrthoDB" id="3773913at2"/>
<dbReference type="InterPro" id="IPR013762">
    <property type="entry name" value="Integrase-like_cat_sf"/>
</dbReference>
<dbReference type="KEGG" id="svu:B1H20_21390"/>
<dbReference type="PANTHER" id="PTHR30349:SF64">
    <property type="entry name" value="PROPHAGE INTEGRASE INTD-RELATED"/>
    <property type="match status" value="1"/>
</dbReference>
<protein>
    <submittedName>
        <fullName evidence="5">Site-specific integrase</fullName>
    </submittedName>
</protein>
<comment type="similarity">
    <text evidence="1">Belongs to the 'phage' integrase family.</text>
</comment>
<proteinExistence type="inferred from homology"/>
<dbReference type="PANTHER" id="PTHR30349">
    <property type="entry name" value="PHAGE INTEGRASE-RELATED"/>
    <property type="match status" value="1"/>
</dbReference>
<accession>A0A1V0UEJ0</accession>
<dbReference type="GO" id="GO:0015074">
    <property type="term" value="P:DNA integration"/>
    <property type="evidence" value="ECO:0007669"/>
    <property type="project" value="InterPro"/>
</dbReference>
<reference evidence="5 6" key="1">
    <citation type="submission" date="2017-03" db="EMBL/GenBank/DDBJ databases">
        <title>Complete Genome Sequence of a natural compounds producer, Streptomyces violaceus S21.</title>
        <authorList>
            <person name="Zhong C."/>
            <person name="Zhao Z."/>
            <person name="Fu J."/>
            <person name="Zong G."/>
            <person name="Qin R."/>
            <person name="Cao G."/>
        </authorList>
    </citation>
    <scope>NUCLEOTIDE SEQUENCE [LARGE SCALE GENOMIC DNA]</scope>
    <source>
        <strain evidence="5 6">S21</strain>
    </source>
</reference>
<dbReference type="InterPro" id="IPR011010">
    <property type="entry name" value="DNA_brk_join_enz"/>
</dbReference>
<sequence length="454" mass="50644">MHTYDVRIWAVRQRKDRGQSSAELRWKTGLTPHSQTFRTKTLADGRRAELLRAVHAGEPFDEATGVPVRELRQRKEVSWYQHARDYIEMKWPHSPGSTRRTLSEAMATVAPALVTDTKGMPDPRTVRTALYSWAFNMNRRSEDPPAEIAKVLAWFERKSLPTSALADRMHVRAALDALTKKLDGTTAAASTIRRKRAIFHNALGYAVDAGHLPQNPLPQVQWKAPEQVEEELDPAAVPEPRQALALLDAVRTQSARGRHLVAFFGCMYYAAARPAEVVGLCIEDCELPRRGWGALRLRETRPRSGTAWTDSGTAHDRRGLKHRPRRAVRIVPIPPDLVALLRWHLIAYGAAPDGRIFRTQRGGLVQDTGYGEVWAEARTRALTPAQQSSALAKRPYDLRHAAVSTWLSSGVEPQVVAQRAGHSVAVLFRVYAKCLDGAAATANARIEAMLRDGR</sequence>
<evidence type="ECO:0000256" key="3">
    <source>
        <dbReference type="ARBA" id="ARBA00023172"/>
    </source>
</evidence>
<evidence type="ECO:0000256" key="2">
    <source>
        <dbReference type="ARBA" id="ARBA00023125"/>
    </source>
</evidence>
<feature type="domain" description="Tyr recombinase" evidence="4">
    <location>
        <begin position="232"/>
        <end position="445"/>
    </location>
</feature>
<name>A0A1V0UEJ0_STRVN</name>
<organism evidence="5 6">
    <name type="scientific">Streptomyces violaceoruber</name>
    <dbReference type="NCBI Taxonomy" id="1935"/>
    <lineage>
        <taxon>Bacteria</taxon>
        <taxon>Bacillati</taxon>
        <taxon>Actinomycetota</taxon>
        <taxon>Actinomycetes</taxon>
        <taxon>Kitasatosporales</taxon>
        <taxon>Streptomycetaceae</taxon>
        <taxon>Streptomyces</taxon>
        <taxon>Streptomyces violaceoruber group</taxon>
    </lineage>
</organism>
<evidence type="ECO:0000313" key="6">
    <source>
        <dbReference type="Proteomes" id="UP000192445"/>
    </source>
</evidence>
<dbReference type="PROSITE" id="PS51898">
    <property type="entry name" value="TYR_RECOMBINASE"/>
    <property type="match status" value="1"/>
</dbReference>
<dbReference type="GO" id="GO:0003677">
    <property type="term" value="F:DNA binding"/>
    <property type="evidence" value="ECO:0007669"/>
    <property type="project" value="UniProtKB-KW"/>
</dbReference>
<dbReference type="InterPro" id="IPR002104">
    <property type="entry name" value="Integrase_catalytic"/>
</dbReference>
<evidence type="ECO:0000256" key="1">
    <source>
        <dbReference type="ARBA" id="ARBA00008857"/>
    </source>
</evidence>
<gene>
    <name evidence="5" type="ORF">B1H20_21390</name>
</gene>
<dbReference type="RefSeq" id="WP_083193123.1">
    <property type="nucleotide sequence ID" value="NZ_CP020570.1"/>
</dbReference>
<dbReference type="AlphaFoldDB" id="A0A1V0UEJ0"/>
<dbReference type="Gene3D" id="1.10.443.10">
    <property type="entry name" value="Intergrase catalytic core"/>
    <property type="match status" value="1"/>
</dbReference>
<dbReference type="EMBL" id="CP020570">
    <property type="protein sequence ID" value="ARF63644.1"/>
    <property type="molecule type" value="Genomic_DNA"/>
</dbReference>
<keyword evidence="2" id="KW-0238">DNA-binding</keyword>
<dbReference type="InterPro" id="IPR050090">
    <property type="entry name" value="Tyrosine_recombinase_XerCD"/>
</dbReference>
<dbReference type="Gene3D" id="1.10.150.130">
    <property type="match status" value="1"/>
</dbReference>
<evidence type="ECO:0000313" key="5">
    <source>
        <dbReference type="EMBL" id="ARF63644.1"/>
    </source>
</evidence>
<dbReference type="Proteomes" id="UP000192445">
    <property type="component" value="Chromosome"/>
</dbReference>
<keyword evidence="3" id="KW-0233">DNA recombination</keyword>
<dbReference type="SUPFAM" id="SSF56349">
    <property type="entry name" value="DNA breaking-rejoining enzymes"/>
    <property type="match status" value="1"/>
</dbReference>
<evidence type="ECO:0000259" key="4">
    <source>
        <dbReference type="PROSITE" id="PS51898"/>
    </source>
</evidence>
<dbReference type="InterPro" id="IPR010998">
    <property type="entry name" value="Integrase_recombinase_N"/>
</dbReference>
<dbReference type="GO" id="GO:0006310">
    <property type="term" value="P:DNA recombination"/>
    <property type="evidence" value="ECO:0007669"/>
    <property type="project" value="UniProtKB-KW"/>
</dbReference>